<evidence type="ECO:0000313" key="5">
    <source>
        <dbReference type="Proteomes" id="UP000274922"/>
    </source>
</evidence>
<keyword evidence="3" id="KW-0732">Signal</keyword>
<feature type="region of interest" description="Disordered" evidence="1">
    <location>
        <begin position="757"/>
        <end position="788"/>
    </location>
</feature>
<evidence type="ECO:0000256" key="2">
    <source>
        <dbReference type="SAM" id="Phobius"/>
    </source>
</evidence>
<feature type="signal peptide" evidence="3">
    <location>
        <begin position="1"/>
        <end position="23"/>
    </location>
</feature>
<dbReference type="Proteomes" id="UP000274922">
    <property type="component" value="Unassembled WGS sequence"/>
</dbReference>
<dbReference type="AlphaFoldDB" id="A0A4P9XB36"/>
<evidence type="ECO:0000256" key="3">
    <source>
        <dbReference type="SAM" id="SignalP"/>
    </source>
</evidence>
<feature type="chain" id="PRO_5020576788" evidence="3">
    <location>
        <begin position="24"/>
        <end position="788"/>
    </location>
</feature>
<evidence type="ECO:0000256" key="1">
    <source>
        <dbReference type="SAM" id="MobiDB-lite"/>
    </source>
</evidence>
<dbReference type="EMBL" id="ML014140">
    <property type="protein sequence ID" value="RKP02565.1"/>
    <property type="molecule type" value="Genomic_DNA"/>
</dbReference>
<protein>
    <submittedName>
        <fullName evidence="4">Uncharacterized protein</fullName>
    </submittedName>
</protein>
<gene>
    <name evidence="4" type="ORF">CXG81DRAFT_17776</name>
</gene>
<keyword evidence="2" id="KW-1133">Transmembrane helix</keyword>
<proteinExistence type="predicted"/>
<reference evidence="5" key="1">
    <citation type="journal article" date="2018" name="Nat. Microbiol.">
        <title>Leveraging single-cell genomics to expand the fungal tree of life.</title>
        <authorList>
            <person name="Ahrendt S.R."/>
            <person name="Quandt C.A."/>
            <person name="Ciobanu D."/>
            <person name="Clum A."/>
            <person name="Salamov A."/>
            <person name="Andreopoulos B."/>
            <person name="Cheng J.F."/>
            <person name="Woyke T."/>
            <person name="Pelin A."/>
            <person name="Henrissat B."/>
            <person name="Reynolds N.K."/>
            <person name="Benny G.L."/>
            <person name="Smith M.E."/>
            <person name="James T.Y."/>
            <person name="Grigoriev I.V."/>
        </authorList>
    </citation>
    <scope>NUCLEOTIDE SEQUENCE [LARGE SCALE GENOMIC DNA]</scope>
    <source>
        <strain evidence="5">ATCC 52028</strain>
    </source>
</reference>
<evidence type="ECO:0000313" key="4">
    <source>
        <dbReference type="EMBL" id="RKP02565.1"/>
    </source>
</evidence>
<keyword evidence="2" id="KW-0812">Transmembrane</keyword>
<accession>A0A4P9XB36</accession>
<organism evidence="4 5">
    <name type="scientific">Caulochytrium protostelioides</name>
    <dbReference type="NCBI Taxonomy" id="1555241"/>
    <lineage>
        <taxon>Eukaryota</taxon>
        <taxon>Fungi</taxon>
        <taxon>Fungi incertae sedis</taxon>
        <taxon>Chytridiomycota</taxon>
        <taxon>Chytridiomycota incertae sedis</taxon>
        <taxon>Chytridiomycetes</taxon>
        <taxon>Caulochytriales</taxon>
        <taxon>Caulochytriaceae</taxon>
        <taxon>Caulochytrium</taxon>
    </lineage>
</organism>
<feature type="transmembrane region" description="Helical" evidence="2">
    <location>
        <begin position="727"/>
        <end position="748"/>
    </location>
</feature>
<keyword evidence="2" id="KW-0472">Membrane</keyword>
<name>A0A4P9XB36_9FUNG</name>
<sequence length="788" mass="87026">MRLATWRHGALLAVLALLGPRSGPLIGAYGEVASDARAASKELHASMLHDTRGLDRGEAQPLMQPMATSPGSHHGGDTTTITHADPGAIAARHQPQLHAVHEQLAKGVRQSQSLQQAVLRLQTETNPRTGQAYWTGAQADAYVAAIDSSVSQHLCQIIGTHAEHMAAAGVNPVALLNAEVREAYSQQATVHLSHAASEHLATALQKDPAFANDAAAQALLGIGTVASTAAGTSPLTASGISLSRQLHLAVATAMIASLHAHVPFTMTQFTEMALTATESPLATSPMSAPVESHGVHLERRHLGIFATQPSLKYEYDLVREPKRLAINRYRDHLMNAYPGQLPSFDKCDKWVEDNLRSVYVELEQYEMDKVTTSRRWVEKLLKTAEIEGMTTELWTPTVDELGAYLYLEERYGSADPESSALQSKINPRLRPSDPLWERIHEDLGHDFSDEIFRVQKQPIPQLLDISSSAKKHLATAQTYKDHIQLPEALSTVTPYAGDEFSFSRGLAPKYYRHWDVLLDNGVKYVQEFPLENLFKWEWIHEFPQKMSIGDLIAKAFANTLVDMVGDPELKGSLTSELQTYIQSLTIDDLRNDLASYLLRGPEHKGILFEKIRLEMADALQSKCQVLHGVIRQCADDIAEIDALASAEALNIAKVSSAWQRGSRGKVKTFLSGADVKKAVQREKEATFYRARSLTPSDDVISRTTQFVEQEPVVALASETTALKRRQWLVLGLCVVVGVALVLVVGLILGRWHKAPTPPTVEHELRGHRHHRDASVGRSSRLMQRRKLR</sequence>
<keyword evidence="5" id="KW-1185">Reference proteome</keyword>